<proteinExistence type="predicted"/>
<keyword evidence="1" id="KW-0812">Transmembrane</keyword>
<name>A0A561T6A3_9ACTN</name>
<dbReference type="OrthoDB" id="4140785at2"/>
<evidence type="ECO:0000313" key="2">
    <source>
        <dbReference type="EMBL" id="TWF82645.1"/>
    </source>
</evidence>
<protein>
    <recommendedName>
        <fullName evidence="4">WXG100 family type VII secretion target</fullName>
    </recommendedName>
</protein>
<dbReference type="AlphaFoldDB" id="A0A561T6A3"/>
<keyword evidence="3" id="KW-1185">Reference proteome</keyword>
<evidence type="ECO:0000313" key="3">
    <source>
        <dbReference type="Proteomes" id="UP000317940"/>
    </source>
</evidence>
<evidence type="ECO:0000256" key="1">
    <source>
        <dbReference type="SAM" id="Phobius"/>
    </source>
</evidence>
<dbReference type="RefSeq" id="WP_145909936.1">
    <property type="nucleotide sequence ID" value="NZ_BAAAMZ010000017.1"/>
</dbReference>
<dbReference type="EMBL" id="VIWT01000004">
    <property type="protein sequence ID" value="TWF82645.1"/>
    <property type="molecule type" value="Genomic_DNA"/>
</dbReference>
<gene>
    <name evidence="2" type="ORF">FHX73_14127</name>
</gene>
<comment type="caution">
    <text evidence="2">The sequence shown here is derived from an EMBL/GenBank/DDBJ whole genome shotgun (WGS) entry which is preliminary data.</text>
</comment>
<feature type="transmembrane region" description="Helical" evidence="1">
    <location>
        <begin position="225"/>
        <end position="250"/>
    </location>
</feature>
<keyword evidence="1" id="KW-0472">Membrane</keyword>
<keyword evidence="1" id="KW-1133">Transmembrane helix</keyword>
<sequence>MTQQRAWTGLGFNPAPGDEAVVSGLGTGLRSVAGRLIDVHSTLTKIAAGQGEWTGEAAKAFADHLGKLPGYLQDASDSITLAYQELDKWHASLTANQPRAVALDDQATAARQALADAQAGHRTAAAAPDLGLAGQQFPDQASRDAAQARYDTAKAQLDTAAAKVQSASDTLDHYVGQGHDLAGAHEKDARYTAGKLKAAADSKAPPEPGLWHRIGHWLNQHGGDLLTVAAAVAGVAAIFFPGMAIVAIGLSMAAAAAHARQYGLSGLWPPNAANIGNDLTLAGDLLGAIPGVGVAAKGLQVGTKAADGVRAAEGGMAAVKVGVKTTASEIRLGARGIDPATPLISKPTEWAAMKLGASKLTAMDISDGVQATTTLALTAPTAYSLTVNNPGPGLTSGVNYTTGAGNLFGGTGLAGGIKKQHVQGTAGTLLTLGNMIGVGVWAFG</sequence>
<evidence type="ECO:0008006" key="4">
    <source>
        <dbReference type="Google" id="ProtNLM"/>
    </source>
</evidence>
<dbReference type="Proteomes" id="UP000317940">
    <property type="component" value="Unassembled WGS sequence"/>
</dbReference>
<reference evidence="2 3" key="1">
    <citation type="submission" date="2019-06" db="EMBL/GenBank/DDBJ databases">
        <title>Sequencing the genomes of 1000 actinobacteria strains.</title>
        <authorList>
            <person name="Klenk H.-P."/>
        </authorList>
    </citation>
    <scope>NUCLEOTIDE SEQUENCE [LARGE SCALE GENOMIC DNA]</scope>
    <source>
        <strain evidence="2 3">DSM 44826</strain>
    </source>
</reference>
<organism evidence="2 3">
    <name type="scientific">Kitasatospora viridis</name>
    <dbReference type="NCBI Taxonomy" id="281105"/>
    <lineage>
        <taxon>Bacteria</taxon>
        <taxon>Bacillati</taxon>
        <taxon>Actinomycetota</taxon>
        <taxon>Actinomycetes</taxon>
        <taxon>Kitasatosporales</taxon>
        <taxon>Streptomycetaceae</taxon>
        <taxon>Kitasatospora</taxon>
    </lineage>
</organism>
<accession>A0A561T6A3</accession>